<keyword evidence="4 8" id="KW-0812">Transmembrane</keyword>
<keyword evidence="7 8" id="KW-0472">Membrane</keyword>
<evidence type="ECO:0000313" key="9">
    <source>
        <dbReference type="EMBL" id="TNJ38569.1"/>
    </source>
</evidence>
<keyword evidence="3" id="KW-0645">Protease</keyword>
<comment type="subcellular location">
    <subcellularLocation>
        <location evidence="1">Cell membrane</location>
        <topology evidence="1">Multi-pass membrane protein</topology>
    </subcellularLocation>
</comment>
<dbReference type="RefSeq" id="WP_139457218.1">
    <property type="nucleotide sequence ID" value="NZ_VDCH01000017.1"/>
</dbReference>
<accession>A0A5C4S6C1</accession>
<feature type="transmembrane region" description="Helical" evidence="8">
    <location>
        <begin position="67"/>
        <end position="84"/>
    </location>
</feature>
<feature type="transmembrane region" description="Helical" evidence="8">
    <location>
        <begin position="40"/>
        <end position="61"/>
    </location>
</feature>
<name>A0A5C4S6C1_CHLTI</name>
<feature type="transmembrane region" description="Helical" evidence="8">
    <location>
        <begin position="211"/>
        <end position="239"/>
    </location>
</feature>
<gene>
    <name evidence="9" type="ORF">FGF66_08495</name>
</gene>
<evidence type="ECO:0000256" key="4">
    <source>
        <dbReference type="ARBA" id="ARBA00022692"/>
    </source>
</evidence>
<evidence type="ECO:0000256" key="3">
    <source>
        <dbReference type="ARBA" id="ARBA00022670"/>
    </source>
</evidence>
<protein>
    <submittedName>
        <fullName evidence="9">Exosortase/archaeosortase family protein</fullName>
    </submittedName>
</protein>
<keyword evidence="6 8" id="KW-1133">Transmembrane helix</keyword>
<dbReference type="InterPro" id="IPR026392">
    <property type="entry name" value="Exo/Archaeosortase_dom"/>
</dbReference>
<evidence type="ECO:0000256" key="6">
    <source>
        <dbReference type="ARBA" id="ARBA00022989"/>
    </source>
</evidence>
<feature type="transmembrane region" description="Helical" evidence="8">
    <location>
        <begin position="251"/>
        <end position="275"/>
    </location>
</feature>
<proteinExistence type="predicted"/>
<evidence type="ECO:0000313" key="10">
    <source>
        <dbReference type="Proteomes" id="UP000308271"/>
    </source>
</evidence>
<sequence>MNELRISVALFPWFLYVYMYTVSFYQYISKKGFADTDEPLLFATAFIVLWIERQSIIASFRGVTVGYPLYGFFLLCFGLIVYIAGQLYPVIYLEIWGLFIIGSGLVMSLAPKEYVKSAVFIGVAGTVLVVMGRIAPYMLSSELAKGLASVSSHMLSATLFPVTYNGVTLYFGPYSAEVAHACSGMNSIFSLLALSVIYLREGISRKLWHIVILVALVIPIAVVTNLLRVISLVIITWYFGNRYAQGIYHDLAGIIVFVIALVFLAAIDKVMYGVYKKSNNGYKK</sequence>
<dbReference type="Proteomes" id="UP000308271">
    <property type="component" value="Unassembled WGS sequence"/>
</dbReference>
<dbReference type="EMBL" id="VDCH01000017">
    <property type="protein sequence ID" value="TNJ38569.1"/>
    <property type="molecule type" value="Genomic_DNA"/>
</dbReference>
<feature type="transmembrane region" description="Helical" evidence="8">
    <location>
        <begin position="178"/>
        <end position="199"/>
    </location>
</feature>
<feature type="transmembrane region" description="Helical" evidence="8">
    <location>
        <begin position="6"/>
        <end position="28"/>
    </location>
</feature>
<keyword evidence="5" id="KW-0378">Hydrolase</keyword>
<evidence type="ECO:0000256" key="1">
    <source>
        <dbReference type="ARBA" id="ARBA00004651"/>
    </source>
</evidence>
<comment type="caution">
    <text evidence="9">The sequence shown here is derived from an EMBL/GenBank/DDBJ whole genome shotgun (WGS) entry which is preliminary data.</text>
</comment>
<dbReference type="GO" id="GO:0008233">
    <property type="term" value="F:peptidase activity"/>
    <property type="evidence" value="ECO:0007669"/>
    <property type="project" value="UniProtKB-KW"/>
</dbReference>
<organism evidence="9 10">
    <name type="scientific">Chlorobaculum thiosulfatiphilum</name>
    <name type="common">Chlorobium limicola f.sp. thiosulfatophilum</name>
    <dbReference type="NCBI Taxonomy" id="115852"/>
    <lineage>
        <taxon>Bacteria</taxon>
        <taxon>Pseudomonadati</taxon>
        <taxon>Chlorobiota</taxon>
        <taxon>Chlorobiia</taxon>
        <taxon>Chlorobiales</taxon>
        <taxon>Chlorobiaceae</taxon>
        <taxon>Chlorobaculum</taxon>
    </lineage>
</organism>
<dbReference type="AlphaFoldDB" id="A0A5C4S6C1"/>
<evidence type="ECO:0000256" key="2">
    <source>
        <dbReference type="ARBA" id="ARBA00022475"/>
    </source>
</evidence>
<reference evidence="9 10" key="1">
    <citation type="submission" date="2019-05" db="EMBL/GenBank/DDBJ databases">
        <title>Draft Whole-Genome sequence of the green sulfur bacterium Chlorobaculum thiosulfatiphilum DSM 249.</title>
        <authorList>
            <person name="Meyer T.E."/>
            <person name="Kyndt J.A."/>
        </authorList>
    </citation>
    <scope>NUCLEOTIDE SEQUENCE [LARGE SCALE GENOMIC DNA]</scope>
    <source>
        <strain evidence="9 10">DSM 249</strain>
    </source>
</reference>
<keyword evidence="10" id="KW-1185">Reference proteome</keyword>
<feature type="transmembrane region" description="Helical" evidence="8">
    <location>
        <begin position="117"/>
        <end position="135"/>
    </location>
</feature>
<feature type="transmembrane region" description="Helical" evidence="8">
    <location>
        <begin position="91"/>
        <end position="111"/>
    </location>
</feature>
<dbReference type="InterPro" id="IPR019127">
    <property type="entry name" value="Exosortase"/>
</dbReference>
<dbReference type="OrthoDB" id="597443at2"/>
<evidence type="ECO:0000256" key="5">
    <source>
        <dbReference type="ARBA" id="ARBA00022801"/>
    </source>
</evidence>
<dbReference type="GO" id="GO:0006508">
    <property type="term" value="P:proteolysis"/>
    <property type="evidence" value="ECO:0007669"/>
    <property type="project" value="UniProtKB-KW"/>
</dbReference>
<evidence type="ECO:0000256" key="8">
    <source>
        <dbReference type="SAM" id="Phobius"/>
    </source>
</evidence>
<keyword evidence="2" id="KW-1003">Cell membrane</keyword>
<dbReference type="GO" id="GO:0005886">
    <property type="term" value="C:plasma membrane"/>
    <property type="evidence" value="ECO:0007669"/>
    <property type="project" value="UniProtKB-SubCell"/>
</dbReference>
<evidence type="ECO:0000256" key="7">
    <source>
        <dbReference type="ARBA" id="ARBA00023136"/>
    </source>
</evidence>
<dbReference type="Pfam" id="PF09721">
    <property type="entry name" value="Exosortase_EpsH"/>
    <property type="match status" value="1"/>
</dbReference>
<dbReference type="NCBIfam" id="TIGR04178">
    <property type="entry name" value="exo_archaeo"/>
    <property type="match status" value="1"/>
</dbReference>